<keyword evidence="1" id="KW-0812">Transmembrane</keyword>
<evidence type="ECO:0000313" key="2">
    <source>
        <dbReference type="EMBL" id="KAL0113847.1"/>
    </source>
</evidence>
<keyword evidence="1" id="KW-1133">Transmembrane helix</keyword>
<keyword evidence="3" id="KW-1185">Reference proteome</keyword>
<sequence length="54" mass="6731">MLCDSYVFLINNFFFFFFNKSYFNTHIMNKCKNTRSVKFKEKRNKMQIKISIFK</sequence>
<keyword evidence="1" id="KW-0472">Membrane</keyword>
<reference evidence="2 3" key="1">
    <citation type="submission" date="2023-03" db="EMBL/GenBank/DDBJ databases">
        <title>High recombination rates correlate with genetic variation in Cardiocondyla obscurior ants.</title>
        <authorList>
            <person name="Errbii M."/>
        </authorList>
    </citation>
    <scope>NUCLEOTIDE SEQUENCE [LARGE SCALE GENOMIC DNA]</scope>
    <source>
        <strain evidence="2">Alpha-2009</strain>
        <tissue evidence="2">Whole body</tissue>
    </source>
</reference>
<gene>
    <name evidence="2" type="ORF">PUN28_011287</name>
</gene>
<comment type="caution">
    <text evidence="2">The sequence shown here is derived from an EMBL/GenBank/DDBJ whole genome shotgun (WGS) entry which is preliminary data.</text>
</comment>
<evidence type="ECO:0000256" key="1">
    <source>
        <dbReference type="SAM" id="Phobius"/>
    </source>
</evidence>
<feature type="transmembrane region" description="Helical" evidence="1">
    <location>
        <begin position="6"/>
        <end position="23"/>
    </location>
</feature>
<organism evidence="2 3">
    <name type="scientific">Cardiocondyla obscurior</name>
    <dbReference type="NCBI Taxonomy" id="286306"/>
    <lineage>
        <taxon>Eukaryota</taxon>
        <taxon>Metazoa</taxon>
        <taxon>Ecdysozoa</taxon>
        <taxon>Arthropoda</taxon>
        <taxon>Hexapoda</taxon>
        <taxon>Insecta</taxon>
        <taxon>Pterygota</taxon>
        <taxon>Neoptera</taxon>
        <taxon>Endopterygota</taxon>
        <taxon>Hymenoptera</taxon>
        <taxon>Apocrita</taxon>
        <taxon>Aculeata</taxon>
        <taxon>Formicoidea</taxon>
        <taxon>Formicidae</taxon>
        <taxon>Myrmicinae</taxon>
        <taxon>Cardiocondyla</taxon>
    </lineage>
</organism>
<protein>
    <submittedName>
        <fullName evidence="2">Uncharacterized protein</fullName>
    </submittedName>
</protein>
<dbReference type="AlphaFoldDB" id="A0AAW2FIR9"/>
<dbReference type="EMBL" id="JADYXP020000011">
    <property type="protein sequence ID" value="KAL0113847.1"/>
    <property type="molecule type" value="Genomic_DNA"/>
</dbReference>
<dbReference type="Proteomes" id="UP001430953">
    <property type="component" value="Unassembled WGS sequence"/>
</dbReference>
<evidence type="ECO:0000313" key="3">
    <source>
        <dbReference type="Proteomes" id="UP001430953"/>
    </source>
</evidence>
<proteinExistence type="predicted"/>
<name>A0AAW2FIR9_9HYME</name>
<accession>A0AAW2FIR9</accession>